<dbReference type="InterPro" id="IPR011009">
    <property type="entry name" value="Kinase-like_dom_sf"/>
</dbReference>
<protein>
    <recommendedName>
        <fullName evidence="2">Aminoglycoside phosphotransferase domain-containing protein</fullName>
    </recommendedName>
</protein>
<evidence type="ECO:0000259" key="2">
    <source>
        <dbReference type="Pfam" id="PF01636"/>
    </source>
</evidence>
<sequence length="190" mass="21275">MQVCATLDELQALVLPRIEGLDPTLLRCILKHDDMNPGNLLIDTNGSILGVIDWEFHSIVPAIIAVGPPPWLPPPAEAESPAAAEPTTSTNSPASTEPQDTEDSKNDEAQFQSTWLFCRKESRELIDHFEELAFQRDKSFYNILKQGGFIREALAWLDLQPRFDPGLGSLRAWITWAAEQRVDNHQTIES</sequence>
<dbReference type="SUPFAM" id="SSF56112">
    <property type="entry name" value="Protein kinase-like (PK-like)"/>
    <property type="match status" value="1"/>
</dbReference>
<proteinExistence type="predicted"/>
<evidence type="ECO:0000256" key="1">
    <source>
        <dbReference type="SAM" id="MobiDB-lite"/>
    </source>
</evidence>
<dbReference type="InterPro" id="IPR002575">
    <property type="entry name" value="Aminoglycoside_PTrfase"/>
</dbReference>
<accession>A0ABR3JVM8</accession>
<feature type="region of interest" description="Disordered" evidence="1">
    <location>
        <begin position="74"/>
        <end position="107"/>
    </location>
</feature>
<name>A0ABR3JVM8_9AGAR</name>
<dbReference type="Gene3D" id="3.90.1200.10">
    <property type="match status" value="1"/>
</dbReference>
<dbReference type="Pfam" id="PF01636">
    <property type="entry name" value="APH"/>
    <property type="match status" value="1"/>
</dbReference>
<dbReference type="EMBL" id="JASNQZ010000002">
    <property type="protein sequence ID" value="KAL0959959.1"/>
    <property type="molecule type" value="Genomic_DNA"/>
</dbReference>
<feature type="domain" description="Aminoglycoside phosphotransferase" evidence="2">
    <location>
        <begin position="23"/>
        <end position="58"/>
    </location>
</feature>
<dbReference type="Proteomes" id="UP001556367">
    <property type="component" value="Unassembled WGS sequence"/>
</dbReference>
<gene>
    <name evidence="3" type="ORF">HGRIS_011623</name>
</gene>
<evidence type="ECO:0000313" key="3">
    <source>
        <dbReference type="EMBL" id="KAL0959959.1"/>
    </source>
</evidence>
<feature type="compositionally biased region" description="Low complexity" evidence="1">
    <location>
        <begin position="77"/>
        <end position="98"/>
    </location>
</feature>
<evidence type="ECO:0000313" key="4">
    <source>
        <dbReference type="Proteomes" id="UP001556367"/>
    </source>
</evidence>
<keyword evidence="4" id="KW-1185">Reference proteome</keyword>
<comment type="caution">
    <text evidence="3">The sequence shown here is derived from an EMBL/GenBank/DDBJ whole genome shotgun (WGS) entry which is preliminary data.</text>
</comment>
<reference evidence="4" key="1">
    <citation type="submission" date="2024-06" db="EMBL/GenBank/DDBJ databases">
        <title>Multi-omics analyses provide insights into the biosynthesis of the anticancer antibiotic pleurotin in Hohenbuehelia grisea.</title>
        <authorList>
            <person name="Weaver J.A."/>
            <person name="Alberti F."/>
        </authorList>
    </citation>
    <scope>NUCLEOTIDE SEQUENCE [LARGE SCALE GENOMIC DNA]</scope>
    <source>
        <strain evidence="4">T-177</strain>
    </source>
</reference>
<organism evidence="3 4">
    <name type="scientific">Hohenbuehelia grisea</name>
    <dbReference type="NCBI Taxonomy" id="104357"/>
    <lineage>
        <taxon>Eukaryota</taxon>
        <taxon>Fungi</taxon>
        <taxon>Dikarya</taxon>
        <taxon>Basidiomycota</taxon>
        <taxon>Agaricomycotina</taxon>
        <taxon>Agaricomycetes</taxon>
        <taxon>Agaricomycetidae</taxon>
        <taxon>Agaricales</taxon>
        <taxon>Pleurotineae</taxon>
        <taxon>Pleurotaceae</taxon>
        <taxon>Hohenbuehelia</taxon>
    </lineage>
</organism>